<evidence type="ECO:0000256" key="3">
    <source>
        <dbReference type="RuleBase" id="RU000383"/>
    </source>
</evidence>
<evidence type="ECO:0000313" key="7">
    <source>
        <dbReference type="Proteomes" id="UP001365542"/>
    </source>
</evidence>
<dbReference type="GO" id="GO:0016538">
    <property type="term" value="F:cyclin-dependent protein serine/threonine kinase regulator activity"/>
    <property type="evidence" value="ECO:0007669"/>
    <property type="project" value="InterPro"/>
</dbReference>
<gene>
    <name evidence="6" type="primary">CTK2</name>
    <name evidence="6" type="ORF">TWF694_011653</name>
</gene>
<dbReference type="Gene3D" id="1.10.472.10">
    <property type="entry name" value="Cyclin-like"/>
    <property type="match status" value="2"/>
</dbReference>
<dbReference type="InterPro" id="IPR036915">
    <property type="entry name" value="Cyclin-like_sf"/>
</dbReference>
<comment type="similarity">
    <text evidence="1">Belongs to the cyclin family. Cyclin C subfamily.</text>
</comment>
<organism evidence="6 7">
    <name type="scientific">Orbilia ellipsospora</name>
    <dbReference type="NCBI Taxonomy" id="2528407"/>
    <lineage>
        <taxon>Eukaryota</taxon>
        <taxon>Fungi</taxon>
        <taxon>Dikarya</taxon>
        <taxon>Ascomycota</taxon>
        <taxon>Pezizomycotina</taxon>
        <taxon>Orbiliomycetes</taxon>
        <taxon>Orbiliales</taxon>
        <taxon>Orbiliaceae</taxon>
        <taxon>Orbilia</taxon>
    </lineage>
</organism>
<proteinExistence type="inferred from homology"/>
<dbReference type="InterPro" id="IPR006671">
    <property type="entry name" value="Cyclin_N"/>
</dbReference>
<dbReference type="SMART" id="SM00385">
    <property type="entry name" value="CYCLIN"/>
    <property type="match status" value="2"/>
</dbReference>
<feature type="compositionally biased region" description="Basic and acidic residues" evidence="4">
    <location>
        <begin position="355"/>
        <end position="388"/>
    </location>
</feature>
<feature type="domain" description="Cyclin-like" evidence="5">
    <location>
        <begin position="52"/>
        <end position="151"/>
    </location>
</feature>
<evidence type="ECO:0000256" key="2">
    <source>
        <dbReference type="ARBA" id="ARBA00014912"/>
    </source>
</evidence>
<dbReference type="SUPFAM" id="SSF47954">
    <property type="entry name" value="Cyclin-like"/>
    <property type="match status" value="2"/>
</dbReference>
<dbReference type="InterPro" id="IPR013763">
    <property type="entry name" value="Cyclin-like_dom"/>
</dbReference>
<feature type="region of interest" description="Disordered" evidence="4">
    <location>
        <begin position="228"/>
        <end position="250"/>
    </location>
</feature>
<dbReference type="EMBL" id="JAVHJO010000009">
    <property type="protein sequence ID" value="KAK6537468.1"/>
    <property type="molecule type" value="Genomic_DNA"/>
</dbReference>
<dbReference type="InterPro" id="IPR043198">
    <property type="entry name" value="Cyclin/Ssn8"/>
</dbReference>
<accession>A0AAV9XC28</accession>
<feature type="region of interest" description="Disordered" evidence="4">
    <location>
        <begin position="317"/>
        <end position="398"/>
    </location>
</feature>
<feature type="compositionally biased region" description="Low complexity" evidence="4">
    <location>
        <begin position="228"/>
        <end position="237"/>
    </location>
</feature>
<feature type="domain" description="Cyclin-like" evidence="5">
    <location>
        <begin position="164"/>
        <end position="288"/>
    </location>
</feature>
<dbReference type="Pfam" id="PF00134">
    <property type="entry name" value="Cyclin_N"/>
    <property type="match status" value="1"/>
</dbReference>
<keyword evidence="3" id="KW-0195">Cyclin</keyword>
<name>A0AAV9XC28_9PEZI</name>
<dbReference type="PANTHER" id="PTHR10026">
    <property type="entry name" value="CYCLIN"/>
    <property type="match status" value="1"/>
</dbReference>
<dbReference type="AlphaFoldDB" id="A0AAV9XC28"/>
<reference evidence="6 7" key="1">
    <citation type="submission" date="2019-10" db="EMBL/GenBank/DDBJ databases">
        <authorList>
            <person name="Palmer J.M."/>
        </authorList>
    </citation>
    <scope>NUCLEOTIDE SEQUENCE [LARGE SCALE GENOMIC DNA]</scope>
    <source>
        <strain evidence="6 7">TWF694</strain>
    </source>
</reference>
<evidence type="ECO:0000256" key="1">
    <source>
        <dbReference type="ARBA" id="ARBA00008638"/>
    </source>
</evidence>
<keyword evidence="7" id="KW-1185">Reference proteome</keyword>
<evidence type="ECO:0000256" key="4">
    <source>
        <dbReference type="SAM" id="MobiDB-lite"/>
    </source>
</evidence>
<dbReference type="GO" id="GO:0016301">
    <property type="term" value="F:kinase activity"/>
    <property type="evidence" value="ECO:0007669"/>
    <property type="project" value="UniProtKB-KW"/>
</dbReference>
<sequence>MAPASDDEAGEPRPRVLQRSRPYLSEQMITDLKPNRLLTQSRDQQAAIHVFNMIWSVADSLGFPNRTRCTAMALYHRVRLYYPDIDFNIADVGLASLFTASKFEDTLKKSLEIQAVAYNIRYPNDEPINSDSPLLEEQHRRIIFIERQILEACSFDFRTRNHQPFLIKFAKLYNIPKPITALAWLVALDAHKTFACLKATPQELALAALIIAARLRSIRLGVTQLNTTTPSSATNSPIDPSATMSPSNFAPSSGPPIQVMYDKWKTSFPAVLETCHDILDLYTDHLHQTFIGPRHGADAFIRVRIELNREAKNESILPNNNTAVGGAPPASPVTPGNYGYGTPYSDSNGNTNGRGKRERDRDRDRGRDRDRDRDRGRDRDRDRDRSGDGGDNEMEPEIIVTAGDKIRGGAKGQQLTDRSMHGSVRFTLSKRREDEEWRAINKATENGAV</sequence>
<comment type="caution">
    <text evidence="6">The sequence shown here is derived from an EMBL/GenBank/DDBJ whole genome shotgun (WGS) entry which is preliminary data.</text>
</comment>
<evidence type="ECO:0000259" key="5">
    <source>
        <dbReference type="SMART" id="SM00385"/>
    </source>
</evidence>
<dbReference type="Proteomes" id="UP001365542">
    <property type="component" value="Unassembled WGS sequence"/>
</dbReference>
<keyword evidence="6" id="KW-0418">Kinase</keyword>
<keyword evidence="6" id="KW-0808">Transferase</keyword>
<protein>
    <recommendedName>
        <fullName evidence="2">RNA polymerase II holoenzyme cyclin-like subunit</fullName>
    </recommendedName>
</protein>
<dbReference type="GO" id="GO:0006357">
    <property type="term" value="P:regulation of transcription by RNA polymerase II"/>
    <property type="evidence" value="ECO:0007669"/>
    <property type="project" value="InterPro"/>
</dbReference>
<evidence type="ECO:0000313" key="6">
    <source>
        <dbReference type="EMBL" id="KAK6537468.1"/>
    </source>
</evidence>